<proteinExistence type="predicted"/>
<accession>A0AAD1SSH0</accession>
<keyword evidence="3" id="KW-1185">Reference proteome</keyword>
<evidence type="ECO:0000256" key="1">
    <source>
        <dbReference type="SAM" id="MobiDB-lite"/>
    </source>
</evidence>
<evidence type="ECO:0000313" key="3">
    <source>
        <dbReference type="Proteomes" id="UP001295444"/>
    </source>
</evidence>
<feature type="non-terminal residue" evidence="2">
    <location>
        <position position="1"/>
    </location>
</feature>
<name>A0AAD1SSH0_PELCU</name>
<protein>
    <submittedName>
        <fullName evidence="2">Uncharacterized protein</fullName>
    </submittedName>
</protein>
<evidence type="ECO:0000313" key="2">
    <source>
        <dbReference type="EMBL" id="CAH2310988.1"/>
    </source>
</evidence>
<organism evidence="2 3">
    <name type="scientific">Pelobates cultripes</name>
    <name type="common">Western spadefoot toad</name>
    <dbReference type="NCBI Taxonomy" id="61616"/>
    <lineage>
        <taxon>Eukaryota</taxon>
        <taxon>Metazoa</taxon>
        <taxon>Chordata</taxon>
        <taxon>Craniata</taxon>
        <taxon>Vertebrata</taxon>
        <taxon>Euteleostomi</taxon>
        <taxon>Amphibia</taxon>
        <taxon>Batrachia</taxon>
        <taxon>Anura</taxon>
        <taxon>Pelobatoidea</taxon>
        <taxon>Pelobatidae</taxon>
        <taxon>Pelobates</taxon>
    </lineage>
</organism>
<feature type="compositionally biased region" description="Basic residues" evidence="1">
    <location>
        <begin position="74"/>
        <end position="85"/>
    </location>
</feature>
<dbReference type="AlphaFoldDB" id="A0AAD1SSH0"/>
<gene>
    <name evidence="2" type="ORF">PECUL_23A040646</name>
</gene>
<reference evidence="2" key="1">
    <citation type="submission" date="2022-03" db="EMBL/GenBank/DDBJ databases">
        <authorList>
            <person name="Alioto T."/>
            <person name="Alioto T."/>
            <person name="Gomez Garrido J."/>
        </authorList>
    </citation>
    <scope>NUCLEOTIDE SEQUENCE</scope>
</reference>
<sequence>QPEKLLKGLVHVTRGTDLICKDLSQKLETSNVIQNKYSPDLVGVREKTTPNSVSPVELRSAGLPADRWPEGTRRQHVSGRRRRWQVRAGTQGGPAEAGEVQEAGAQWTLRWGGRRTAPASECPQRGCAPKDVETRLGMGKGGHCRTRGNRRDSGGVQLTHHVQHHPEVDMGRSYQNKSYEEDCQFHTRWLNHTGRHYAPSSEVTYMLKVQMCLARANHANVSSCISPCT</sequence>
<dbReference type="EMBL" id="OW240919">
    <property type="protein sequence ID" value="CAH2310988.1"/>
    <property type="molecule type" value="Genomic_DNA"/>
</dbReference>
<feature type="region of interest" description="Disordered" evidence="1">
    <location>
        <begin position="46"/>
        <end position="100"/>
    </location>
</feature>
<dbReference type="Proteomes" id="UP001295444">
    <property type="component" value="Chromosome 08"/>
</dbReference>